<dbReference type="Proteomes" id="UP000515406">
    <property type="component" value="Chromosome"/>
</dbReference>
<reference evidence="1 3" key="1">
    <citation type="submission" date="2020-07" db="EMBL/GenBank/DDBJ databases">
        <authorList>
            <person name="Pothier F. J."/>
        </authorList>
    </citation>
    <scope>NUCLEOTIDE SEQUENCE [LARGE SCALE GENOMIC DNA]</scope>
    <source>
        <strain evidence="1 3">CFBP 498</strain>
    </source>
</reference>
<dbReference type="EMBL" id="LR828257">
    <property type="protein sequence ID" value="CAD0339604.1"/>
    <property type="molecule type" value="Genomic_DNA"/>
</dbReference>
<dbReference type="RefSeq" id="WP_180313737.1">
    <property type="nucleotide sequence ID" value="NZ_JAJTZO010000079.1"/>
</dbReference>
<reference evidence="2 4" key="2">
    <citation type="submission" date="2023-10" db="EMBL/GenBank/DDBJ databases">
        <title>A new tool for lettuce pathogen research.</title>
        <authorList>
            <person name="Horton K.N."/>
            <person name="Cseke L.J."/>
            <person name="Badiwe M."/>
            <person name="Tesfaye D."/>
            <person name="Klein A."/>
            <person name="Su J."/>
            <person name="Potnis N."/>
            <person name="Gassmann W."/>
        </authorList>
    </citation>
    <scope>NUCLEOTIDE SEQUENCE [LARGE SCALE GENOMIC DNA]</scope>
    <source>
        <strain evidence="2 4">JSKH1901</strain>
    </source>
</reference>
<dbReference type="Proteomes" id="UP001187425">
    <property type="component" value="Unassembled WGS sequence"/>
</dbReference>
<dbReference type="EMBL" id="JAWMQI010000068">
    <property type="protein sequence ID" value="MDV7249912.1"/>
    <property type="molecule type" value="Genomic_DNA"/>
</dbReference>
<evidence type="ECO:0000313" key="1">
    <source>
        <dbReference type="EMBL" id="CAD0339615.1"/>
    </source>
</evidence>
<proteinExistence type="predicted"/>
<name>A0A6V7DS46_9XANT</name>
<sequence>MASLPAYVGVLYDAIRERPVPSVKRTEMERGLAKQERINSRTVVNLPLSFDFSNKDDAAAFLDWYFDVIKVVGTFTMAHPRTGRQITAQFIGGDIGELRAVEGVDRPYQCDVQIEYLR</sequence>
<evidence type="ECO:0000313" key="2">
    <source>
        <dbReference type="EMBL" id="MDV7249912.1"/>
    </source>
</evidence>
<accession>A0A6V7DS46</accession>
<evidence type="ECO:0000313" key="4">
    <source>
        <dbReference type="Proteomes" id="UP001187425"/>
    </source>
</evidence>
<keyword evidence="3" id="KW-1185">Reference proteome</keyword>
<organism evidence="1 3">
    <name type="scientific">Xanthomonas hortorum pv. vitians</name>
    <dbReference type="NCBI Taxonomy" id="83224"/>
    <lineage>
        <taxon>Bacteria</taxon>
        <taxon>Pseudomonadati</taxon>
        <taxon>Pseudomonadota</taxon>
        <taxon>Gammaproteobacteria</taxon>
        <taxon>Lysobacterales</taxon>
        <taxon>Lysobacteraceae</taxon>
        <taxon>Xanthomonas</taxon>
    </lineage>
</organism>
<evidence type="ECO:0000313" key="3">
    <source>
        <dbReference type="Proteomes" id="UP000515406"/>
    </source>
</evidence>
<dbReference type="AlphaFoldDB" id="A0A6V7DS46"/>
<dbReference type="EMBL" id="LR828257">
    <property type="protein sequence ID" value="CAD0339615.1"/>
    <property type="molecule type" value="Genomic_DNA"/>
</dbReference>
<gene>
    <name evidence="1" type="ORF">CFBP498_26690</name>
    <name evidence="2" type="ORF">R4K57_16170</name>
</gene>
<protein>
    <submittedName>
        <fullName evidence="1">Uncharacterized protein</fullName>
    </submittedName>
</protein>